<keyword evidence="4" id="KW-0276">Fatty acid metabolism</keyword>
<evidence type="ECO:0000256" key="1">
    <source>
        <dbReference type="ARBA" id="ARBA00005189"/>
    </source>
</evidence>
<gene>
    <name evidence="10" type="ORF">E6K71_07795</name>
</gene>
<dbReference type="PANTHER" id="PTHR43639:SF1">
    <property type="entry name" value="SHORT-CHAIN DEHYDROGENASE_REDUCTASE FAMILY PROTEIN"/>
    <property type="match status" value="1"/>
</dbReference>
<dbReference type="GO" id="GO:0004318">
    <property type="term" value="F:enoyl-[acyl-carrier-protein] reductase (NADH) activity"/>
    <property type="evidence" value="ECO:0007669"/>
    <property type="project" value="UniProtKB-EC"/>
</dbReference>
<dbReference type="InterPro" id="IPR036291">
    <property type="entry name" value="NAD(P)-bd_dom_sf"/>
</dbReference>
<evidence type="ECO:0000256" key="6">
    <source>
        <dbReference type="ARBA" id="ARBA00023098"/>
    </source>
</evidence>
<protein>
    <recommendedName>
        <fullName evidence="8">Enoyl-[acyl-carrier-protein] reductase [NADH]</fullName>
        <ecNumber evidence="8">1.3.1.9</ecNumber>
    </recommendedName>
</protein>
<dbReference type="AlphaFoldDB" id="A0A538S9Z2"/>
<dbReference type="Proteomes" id="UP000316292">
    <property type="component" value="Unassembled WGS sequence"/>
</dbReference>
<dbReference type="FunFam" id="3.40.50.720:FF:000084">
    <property type="entry name" value="Short-chain dehydrogenase reductase"/>
    <property type="match status" value="1"/>
</dbReference>
<comment type="pathway">
    <text evidence="1">Lipid metabolism.</text>
</comment>
<name>A0A538S9Z2_UNCEI</name>
<comment type="similarity">
    <text evidence="2 8">Belongs to the short-chain dehydrogenases/reductases (SDR) family. FabI subfamily.</text>
</comment>
<feature type="binding site" evidence="9">
    <location>
        <position position="13"/>
    </location>
    <ligand>
        <name>NAD(+)</name>
        <dbReference type="ChEBI" id="CHEBI:57540"/>
    </ligand>
</feature>
<sequence>MGELKGKTALVTGGTRGIGRATALALADMGADVAINFFRSRESAKAAVDEIEKRLVKAIAVRANVGNEEQIPKMFEEVKAAFGKLDILVSNAALGHFGNVLEVNDKTWDVAMNTNAKALLFSAQEAVKMMPDGGRIVALTSLGSHRYIPGYAAIGVSKAAIETLVRYLAYELGPRKINVNAVSGGFIDTDSLKIFPSYDEIIKESTRRTPSGRVGTPEEVANVAAFLATDRASWVTGQVIIVDGGYALG</sequence>
<keyword evidence="8 9" id="KW-0520">NAD</keyword>
<comment type="catalytic activity">
    <reaction evidence="8">
        <text>a 2,3-saturated acyl-[ACP] + NAD(+) = a (2E)-enoyl-[ACP] + NADH + H(+)</text>
        <dbReference type="Rhea" id="RHEA:10240"/>
        <dbReference type="Rhea" id="RHEA-COMP:9925"/>
        <dbReference type="Rhea" id="RHEA-COMP:9926"/>
        <dbReference type="ChEBI" id="CHEBI:15378"/>
        <dbReference type="ChEBI" id="CHEBI:57540"/>
        <dbReference type="ChEBI" id="CHEBI:57945"/>
        <dbReference type="ChEBI" id="CHEBI:78784"/>
        <dbReference type="ChEBI" id="CHEBI:78785"/>
        <dbReference type="EC" id="1.3.1.9"/>
    </reaction>
</comment>
<evidence type="ECO:0000256" key="9">
    <source>
        <dbReference type="PIRSR" id="PIRSR000094-3"/>
    </source>
</evidence>
<proteinExistence type="inferred from homology"/>
<dbReference type="Gene3D" id="3.40.50.720">
    <property type="entry name" value="NAD(P)-binding Rossmann-like Domain"/>
    <property type="match status" value="1"/>
</dbReference>
<dbReference type="PRINTS" id="PR00081">
    <property type="entry name" value="GDHRDH"/>
</dbReference>
<feature type="binding site" evidence="9">
    <location>
        <begin position="187"/>
        <end position="191"/>
    </location>
    <ligand>
        <name>NAD(+)</name>
        <dbReference type="ChEBI" id="CHEBI:57540"/>
    </ligand>
</feature>
<keyword evidence="6" id="KW-0443">Lipid metabolism</keyword>
<accession>A0A538S9Z2</accession>
<evidence type="ECO:0000256" key="7">
    <source>
        <dbReference type="ARBA" id="ARBA00023160"/>
    </source>
</evidence>
<dbReference type="SUPFAM" id="SSF51735">
    <property type="entry name" value="NAD(P)-binding Rossmann-fold domains"/>
    <property type="match status" value="1"/>
</dbReference>
<dbReference type="PANTHER" id="PTHR43639">
    <property type="entry name" value="OXIDOREDUCTASE, SHORT-CHAIN DEHYDROGENASE/REDUCTASE FAMILY (AFU_ORTHOLOGUE AFUA_5G02870)"/>
    <property type="match status" value="1"/>
</dbReference>
<dbReference type="InterPro" id="IPR014358">
    <property type="entry name" value="Enoyl-ACP_Rdtase_NADH"/>
</dbReference>
<organism evidence="10 11">
    <name type="scientific">Eiseniibacteriota bacterium</name>
    <dbReference type="NCBI Taxonomy" id="2212470"/>
    <lineage>
        <taxon>Bacteria</taxon>
        <taxon>Candidatus Eiseniibacteriota</taxon>
    </lineage>
</organism>
<keyword evidence="7 8" id="KW-0275">Fatty acid biosynthesis</keyword>
<dbReference type="PIRSF" id="PIRSF000094">
    <property type="entry name" value="Enoyl-ACP_rdct"/>
    <property type="match status" value="1"/>
</dbReference>
<evidence type="ECO:0000313" key="11">
    <source>
        <dbReference type="Proteomes" id="UP000316292"/>
    </source>
</evidence>
<evidence type="ECO:0000256" key="8">
    <source>
        <dbReference type="PIRNR" id="PIRNR000094"/>
    </source>
</evidence>
<evidence type="ECO:0000256" key="2">
    <source>
        <dbReference type="ARBA" id="ARBA00009233"/>
    </source>
</evidence>
<keyword evidence="3 8" id="KW-0444">Lipid biosynthesis</keyword>
<dbReference type="GO" id="GO:0006633">
    <property type="term" value="P:fatty acid biosynthetic process"/>
    <property type="evidence" value="ECO:0007669"/>
    <property type="project" value="UniProtKB-KW"/>
</dbReference>
<dbReference type="EC" id="1.3.1.9" evidence="8"/>
<evidence type="ECO:0000256" key="4">
    <source>
        <dbReference type="ARBA" id="ARBA00022832"/>
    </source>
</evidence>
<evidence type="ECO:0000256" key="3">
    <source>
        <dbReference type="ARBA" id="ARBA00022516"/>
    </source>
</evidence>
<keyword evidence="5 8" id="KW-0560">Oxidoreductase</keyword>
<evidence type="ECO:0000256" key="5">
    <source>
        <dbReference type="ARBA" id="ARBA00023002"/>
    </source>
</evidence>
<dbReference type="InterPro" id="IPR002347">
    <property type="entry name" value="SDR_fam"/>
</dbReference>
<dbReference type="Pfam" id="PF13561">
    <property type="entry name" value="adh_short_C2"/>
    <property type="match status" value="1"/>
</dbReference>
<dbReference type="CDD" id="cd05359">
    <property type="entry name" value="ChcA_like_SDR_c"/>
    <property type="match status" value="1"/>
</dbReference>
<reference evidence="10 11" key="1">
    <citation type="journal article" date="2019" name="Nat. Microbiol.">
        <title>Mediterranean grassland soil C-N compound turnover is dependent on rainfall and depth, and is mediated by genomically divergent microorganisms.</title>
        <authorList>
            <person name="Diamond S."/>
            <person name="Andeer P.F."/>
            <person name="Li Z."/>
            <person name="Crits-Christoph A."/>
            <person name="Burstein D."/>
            <person name="Anantharaman K."/>
            <person name="Lane K.R."/>
            <person name="Thomas B.C."/>
            <person name="Pan C."/>
            <person name="Northen T.R."/>
            <person name="Banfield J.F."/>
        </authorList>
    </citation>
    <scope>NUCLEOTIDE SEQUENCE [LARGE SCALE GENOMIC DNA]</scope>
    <source>
        <strain evidence="10">WS_1</strain>
    </source>
</reference>
<feature type="binding site" evidence="9">
    <location>
        <position position="158"/>
    </location>
    <ligand>
        <name>NAD(+)</name>
        <dbReference type="ChEBI" id="CHEBI:57540"/>
    </ligand>
</feature>
<comment type="caution">
    <text evidence="10">The sequence shown here is derived from an EMBL/GenBank/DDBJ whole genome shotgun (WGS) entry which is preliminary data.</text>
</comment>
<dbReference type="EMBL" id="VBOR01000086">
    <property type="protein sequence ID" value="TMQ48156.1"/>
    <property type="molecule type" value="Genomic_DNA"/>
</dbReference>
<evidence type="ECO:0000313" key="10">
    <source>
        <dbReference type="EMBL" id="TMQ48156.1"/>
    </source>
</evidence>